<dbReference type="PANTHER" id="PTHR30408">
    <property type="entry name" value="TYPE-1 RESTRICTION ENZYME ECOKI SPECIFICITY PROTEIN"/>
    <property type="match status" value="1"/>
</dbReference>
<reference evidence="6 7" key="1">
    <citation type="submission" date="2020-02" db="EMBL/GenBank/DDBJ databases">
        <authorList>
            <person name="Li G."/>
        </authorList>
    </citation>
    <scope>NUCLEOTIDE SEQUENCE [LARGE SCALE GENOMIC DNA]</scope>
    <source>
        <strain evidence="6 7">DSM 102029</strain>
    </source>
</reference>
<dbReference type="InterPro" id="IPR044946">
    <property type="entry name" value="Restrct_endonuc_typeI_TRD_sf"/>
</dbReference>
<feature type="domain" description="Type I restriction modification DNA specificity" evidence="5">
    <location>
        <begin position="304"/>
        <end position="397"/>
    </location>
</feature>
<organism evidence="6 7">
    <name type="scientific">Ancylobacter pratisalsi</name>
    <dbReference type="NCBI Taxonomy" id="1745854"/>
    <lineage>
        <taxon>Bacteria</taxon>
        <taxon>Pseudomonadati</taxon>
        <taxon>Pseudomonadota</taxon>
        <taxon>Alphaproteobacteria</taxon>
        <taxon>Hyphomicrobiales</taxon>
        <taxon>Xanthobacteraceae</taxon>
        <taxon>Ancylobacter</taxon>
    </lineage>
</organism>
<keyword evidence="7" id="KW-1185">Reference proteome</keyword>
<sequence>MIDGLRPYVEMRPSGLPWLGDVPAHWDILRAKRLLIPTQEPARSDDEIVTCFRDGQVTLRKNRRSSGFMIALLEQGYQGVRVGQLVVHSMDAFAGAIGVSDSDGKCTPEYIVCAPRADRAIPEYYSWVLRQAARTGYILASCPAVRERAPRLRYPDLGELRVPVPPPDEQRLIVRFLDWHGAQTAKLIRARKKIIALLKEQKQAIIHRAVTRGLDPNVRFKPSGIPWLGDVPERWEVKRLRRLATKFGSGVTPKGGATSYTADGVIFLRSQNVHFDGLRLQDVARIPPSTHDAMKGTHVRACDVLLNITGASIGRACAVPYAFVDDANVNQHVCIIRVKSDELVPEFLAAVISTPIMQREIRFEQNGASREGLTLDAIKSFAIPLPPLAEQRRILESIKLDGLEWDRAALRYEREIALIQEFRTRLIADVVTGKLDVRAAAASLPETVEIEATDEMVEDDDLDEAIDNAENEEVAA</sequence>
<dbReference type="InterPro" id="IPR052021">
    <property type="entry name" value="Type-I_RS_S_subunit"/>
</dbReference>
<keyword evidence="6" id="KW-0540">Nuclease</keyword>
<keyword evidence="6" id="KW-0255">Endonuclease</keyword>
<name>A0A6P1YQY1_9HYPH</name>
<evidence type="ECO:0000256" key="3">
    <source>
        <dbReference type="ARBA" id="ARBA00023125"/>
    </source>
</evidence>
<dbReference type="InterPro" id="IPR000055">
    <property type="entry name" value="Restrct_endonuc_typeI_TRD"/>
</dbReference>
<dbReference type="Gene3D" id="3.90.220.20">
    <property type="entry name" value="DNA methylase specificity domains"/>
    <property type="match status" value="2"/>
</dbReference>
<evidence type="ECO:0000256" key="2">
    <source>
        <dbReference type="ARBA" id="ARBA00022747"/>
    </source>
</evidence>
<dbReference type="GO" id="GO:0003677">
    <property type="term" value="F:DNA binding"/>
    <property type="evidence" value="ECO:0007669"/>
    <property type="project" value="UniProtKB-KW"/>
</dbReference>
<evidence type="ECO:0000256" key="1">
    <source>
        <dbReference type="ARBA" id="ARBA00010923"/>
    </source>
</evidence>
<dbReference type="CDD" id="cd17256">
    <property type="entry name" value="RMtype1_S_EcoJA65PI-TRD1-CR1_like"/>
    <property type="match status" value="1"/>
</dbReference>
<gene>
    <name evidence="6" type="ORF">G3A50_20305</name>
</gene>
<dbReference type="KEGG" id="apra:G3A50_20305"/>
<dbReference type="Pfam" id="PF01420">
    <property type="entry name" value="Methylase_S"/>
    <property type="match status" value="1"/>
</dbReference>
<dbReference type="REBASE" id="379068">
    <property type="entry name" value="S.Apr102029ORF20300P"/>
</dbReference>
<evidence type="ECO:0000259" key="5">
    <source>
        <dbReference type="Pfam" id="PF01420"/>
    </source>
</evidence>
<protein>
    <submittedName>
        <fullName evidence="6">Restriction endonuclease subunit S</fullName>
    </submittedName>
</protein>
<dbReference type="GO" id="GO:0004519">
    <property type="term" value="F:endonuclease activity"/>
    <property type="evidence" value="ECO:0007669"/>
    <property type="project" value="UniProtKB-KW"/>
</dbReference>
<dbReference type="EMBL" id="CP048630">
    <property type="protein sequence ID" value="QIB35789.1"/>
    <property type="molecule type" value="Genomic_DNA"/>
</dbReference>
<keyword evidence="6" id="KW-0378">Hydrolase</keyword>
<dbReference type="Proteomes" id="UP000464751">
    <property type="component" value="Chromosome"/>
</dbReference>
<comment type="similarity">
    <text evidence="1">Belongs to the type-I restriction system S methylase family.</text>
</comment>
<dbReference type="RefSeq" id="WP_163076928.1">
    <property type="nucleotide sequence ID" value="NZ_CP048630.1"/>
</dbReference>
<evidence type="ECO:0000256" key="4">
    <source>
        <dbReference type="SAM" id="MobiDB-lite"/>
    </source>
</evidence>
<keyword evidence="3" id="KW-0238">DNA-binding</keyword>
<evidence type="ECO:0000313" key="7">
    <source>
        <dbReference type="Proteomes" id="UP000464751"/>
    </source>
</evidence>
<keyword evidence="2" id="KW-0680">Restriction system</keyword>
<dbReference type="PANTHER" id="PTHR30408:SF12">
    <property type="entry name" value="TYPE I RESTRICTION ENZYME MJAVIII SPECIFICITY SUBUNIT"/>
    <property type="match status" value="1"/>
</dbReference>
<dbReference type="GO" id="GO:0009307">
    <property type="term" value="P:DNA restriction-modification system"/>
    <property type="evidence" value="ECO:0007669"/>
    <property type="project" value="UniProtKB-KW"/>
</dbReference>
<evidence type="ECO:0000313" key="6">
    <source>
        <dbReference type="EMBL" id="QIB35789.1"/>
    </source>
</evidence>
<accession>A0A6P1YQY1</accession>
<feature type="region of interest" description="Disordered" evidence="4">
    <location>
        <begin position="457"/>
        <end position="476"/>
    </location>
</feature>
<dbReference type="AlphaFoldDB" id="A0A6P1YQY1"/>
<proteinExistence type="inferred from homology"/>
<dbReference type="SUPFAM" id="SSF116734">
    <property type="entry name" value="DNA methylase specificity domain"/>
    <property type="match status" value="2"/>
</dbReference>